<accession>A0ABS3BTT0</accession>
<dbReference type="RefSeq" id="WP_206570661.1">
    <property type="nucleotide sequence ID" value="NZ_JAFKCW010000004.1"/>
</dbReference>
<organism evidence="1 2">
    <name type="scientific">Algoriphagus aestuariicola</name>
    <dbReference type="NCBI Taxonomy" id="1852016"/>
    <lineage>
        <taxon>Bacteria</taxon>
        <taxon>Pseudomonadati</taxon>
        <taxon>Bacteroidota</taxon>
        <taxon>Cytophagia</taxon>
        <taxon>Cytophagales</taxon>
        <taxon>Cyclobacteriaceae</taxon>
        <taxon>Algoriphagus</taxon>
    </lineage>
</organism>
<gene>
    <name evidence="1" type="ORF">J0A67_17350</name>
</gene>
<protein>
    <submittedName>
        <fullName evidence="1">Uncharacterized protein</fullName>
    </submittedName>
</protein>
<dbReference type="Proteomes" id="UP000664698">
    <property type="component" value="Unassembled WGS sequence"/>
</dbReference>
<reference evidence="1 2" key="1">
    <citation type="submission" date="2021-03" db="EMBL/GenBank/DDBJ databases">
        <title>novel species isolated from a fishpond in China.</title>
        <authorList>
            <person name="Lu H."/>
            <person name="Cai Z."/>
        </authorList>
    </citation>
    <scope>NUCLEOTIDE SEQUENCE [LARGE SCALE GENOMIC DNA]</scope>
    <source>
        <strain evidence="1 2">JCM 31546</strain>
    </source>
</reference>
<name>A0ABS3BTT0_9BACT</name>
<dbReference type="Pfam" id="PF19781">
    <property type="entry name" value="DUF6266"/>
    <property type="match status" value="1"/>
</dbReference>
<dbReference type="EMBL" id="JAFKCW010000004">
    <property type="protein sequence ID" value="MBN7802646.1"/>
    <property type="molecule type" value="Genomic_DNA"/>
</dbReference>
<keyword evidence="2" id="KW-1185">Reference proteome</keyword>
<evidence type="ECO:0000313" key="2">
    <source>
        <dbReference type="Proteomes" id="UP000664698"/>
    </source>
</evidence>
<comment type="caution">
    <text evidence="1">The sequence shown here is derived from an EMBL/GenBank/DDBJ whole genome shotgun (WGS) entry which is preliminary data.</text>
</comment>
<dbReference type="InterPro" id="IPR046233">
    <property type="entry name" value="DUF6266"/>
</dbReference>
<proteinExistence type="predicted"/>
<sequence length="214" mass="24374">MAISDDYFMGKVSGKLGNLIIYRRNGKLCYRSKPEKISVPPSSRQIYQRKAFARVSSFLAPIRSELEIGFSGIPGENSKRFGKALSLAVKKAVIPENGEPVLYPEKVQTSMGDLLPPSDCQLFWENENRILLNWRPNSFEGNGKEGDRIFYLAYDPQQKQKWSVTEGEYRKNGGMVIQFPWSGPLSGRFYHFVSFYSKRKSGFEFSDSVCLGRI</sequence>
<evidence type="ECO:0000313" key="1">
    <source>
        <dbReference type="EMBL" id="MBN7802646.1"/>
    </source>
</evidence>